<evidence type="ECO:0000256" key="6">
    <source>
        <dbReference type="ARBA" id="ARBA00023136"/>
    </source>
</evidence>
<dbReference type="AlphaFoldDB" id="A0A9P7YRW1"/>
<dbReference type="OrthoDB" id="2115177at2759"/>
<gene>
    <name evidence="11" type="ORF">BJ875DRAFT_4507</name>
</gene>
<evidence type="ECO:0000256" key="9">
    <source>
        <dbReference type="SAM" id="SignalP"/>
    </source>
</evidence>
<protein>
    <recommendedName>
        <fullName evidence="10">ML-like domain-containing protein</fullName>
    </recommendedName>
</protein>
<evidence type="ECO:0000256" key="1">
    <source>
        <dbReference type="ARBA" id="ARBA00004141"/>
    </source>
</evidence>
<dbReference type="InterPro" id="IPR040241">
    <property type="entry name" value="TRP_Flc/Pkd2-like"/>
</dbReference>
<evidence type="ECO:0000256" key="5">
    <source>
        <dbReference type="ARBA" id="ARBA00022989"/>
    </source>
</evidence>
<evidence type="ECO:0000259" key="10">
    <source>
        <dbReference type="SMART" id="SM01320"/>
    </source>
</evidence>
<dbReference type="SMART" id="SM01320">
    <property type="entry name" value="TRP_N"/>
    <property type="match status" value="1"/>
</dbReference>
<feature type="transmembrane region" description="Helical" evidence="8">
    <location>
        <begin position="401"/>
        <end position="421"/>
    </location>
</feature>
<dbReference type="EMBL" id="MU251365">
    <property type="protein sequence ID" value="KAG9238823.1"/>
    <property type="molecule type" value="Genomic_DNA"/>
</dbReference>
<reference evidence="11" key="1">
    <citation type="journal article" date="2021" name="IMA Fungus">
        <title>Genomic characterization of three marine fungi, including Emericellopsis atlantica sp. nov. with signatures of a generalist lifestyle and marine biomass degradation.</title>
        <authorList>
            <person name="Hagestad O.C."/>
            <person name="Hou L."/>
            <person name="Andersen J.H."/>
            <person name="Hansen E.H."/>
            <person name="Altermark B."/>
            <person name="Li C."/>
            <person name="Kuhnert E."/>
            <person name="Cox R.J."/>
            <person name="Crous P.W."/>
            <person name="Spatafora J.W."/>
            <person name="Lail K."/>
            <person name="Amirebrahimi M."/>
            <person name="Lipzen A."/>
            <person name="Pangilinan J."/>
            <person name="Andreopoulos W."/>
            <person name="Hayes R.D."/>
            <person name="Ng V."/>
            <person name="Grigoriev I.V."/>
            <person name="Jackson S.A."/>
            <person name="Sutton T.D.S."/>
            <person name="Dobson A.D.W."/>
            <person name="Rama T."/>
        </authorList>
    </citation>
    <scope>NUCLEOTIDE SEQUENCE</scope>
    <source>
        <strain evidence="11">TRa018bII</strain>
    </source>
</reference>
<dbReference type="PANTHER" id="PTHR31145:SF5">
    <property type="entry name" value="DUF907 DOMAIN PROTEIN (AFU_ORTHOLOGUE AFUA_2G06100)"/>
    <property type="match status" value="1"/>
</dbReference>
<feature type="region of interest" description="Disordered" evidence="7">
    <location>
        <begin position="662"/>
        <end position="744"/>
    </location>
</feature>
<evidence type="ECO:0000313" key="11">
    <source>
        <dbReference type="EMBL" id="KAG9238823.1"/>
    </source>
</evidence>
<feature type="transmembrane region" description="Helical" evidence="8">
    <location>
        <begin position="577"/>
        <end position="606"/>
    </location>
</feature>
<dbReference type="InterPro" id="IPR010308">
    <property type="entry name" value="TRP_C"/>
</dbReference>
<dbReference type="PANTHER" id="PTHR31145">
    <property type="entry name" value="INTEGRAL MEMBRANE PROTEIN (AFU_ORTHOLOGUE AFUA_7G01610)"/>
    <property type="match status" value="1"/>
</dbReference>
<evidence type="ECO:0000256" key="3">
    <source>
        <dbReference type="ARBA" id="ARBA00022692"/>
    </source>
</evidence>
<accession>A0A9P7YRW1</accession>
<organism evidence="11 12">
    <name type="scientific">Amylocarpus encephaloides</name>
    <dbReference type="NCBI Taxonomy" id="45428"/>
    <lineage>
        <taxon>Eukaryota</taxon>
        <taxon>Fungi</taxon>
        <taxon>Dikarya</taxon>
        <taxon>Ascomycota</taxon>
        <taxon>Pezizomycotina</taxon>
        <taxon>Leotiomycetes</taxon>
        <taxon>Helotiales</taxon>
        <taxon>Helotiales incertae sedis</taxon>
        <taxon>Amylocarpus</taxon>
    </lineage>
</organism>
<proteinExistence type="inferred from homology"/>
<comment type="subcellular location">
    <subcellularLocation>
        <location evidence="1">Membrane</location>
        <topology evidence="1">Multi-pass membrane protein</topology>
    </subcellularLocation>
</comment>
<keyword evidence="12" id="KW-1185">Reference proteome</keyword>
<feature type="transmembrane region" description="Helical" evidence="8">
    <location>
        <begin position="427"/>
        <end position="452"/>
    </location>
</feature>
<feature type="chain" id="PRO_5040465346" description="ML-like domain-containing protein" evidence="9">
    <location>
        <begin position="27"/>
        <end position="744"/>
    </location>
</feature>
<evidence type="ECO:0000256" key="4">
    <source>
        <dbReference type="ARBA" id="ARBA00022729"/>
    </source>
</evidence>
<feature type="transmembrane region" description="Helical" evidence="8">
    <location>
        <begin position="546"/>
        <end position="565"/>
    </location>
</feature>
<dbReference type="InterPro" id="IPR032800">
    <property type="entry name" value="TRP_N"/>
</dbReference>
<dbReference type="Pfam" id="PF14558">
    <property type="entry name" value="TRP_N"/>
    <property type="match status" value="1"/>
</dbReference>
<name>A0A9P7YRW1_9HELO</name>
<keyword evidence="5 8" id="KW-1133">Transmembrane helix</keyword>
<dbReference type="GO" id="GO:0009272">
    <property type="term" value="P:fungal-type cell wall biogenesis"/>
    <property type="evidence" value="ECO:0007669"/>
    <property type="project" value="TreeGrafter"/>
</dbReference>
<keyword evidence="4 9" id="KW-0732">Signal</keyword>
<feature type="transmembrane region" description="Helical" evidence="8">
    <location>
        <begin position="352"/>
        <end position="380"/>
    </location>
</feature>
<feature type="signal peptide" evidence="9">
    <location>
        <begin position="1"/>
        <end position="26"/>
    </location>
</feature>
<evidence type="ECO:0000256" key="2">
    <source>
        <dbReference type="ARBA" id="ARBA00010642"/>
    </source>
</evidence>
<dbReference type="GO" id="GO:0055085">
    <property type="term" value="P:transmembrane transport"/>
    <property type="evidence" value="ECO:0007669"/>
    <property type="project" value="TreeGrafter"/>
</dbReference>
<comment type="caution">
    <text evidence="11">The sequence shown here is derived from an EMBL/GenBank/DDBJ whole genome shotgun (WGS) entry which is preliminary data.</text>
</comment>
<dbReference type="Proteomes" id="UP000824998">
    <property type="component" value="Unassembled WGS sequence"/>
</dbReference>
<sequence length="744" mass="79948">MLRHFSTLSSLSLSLLLLGSLPAGLADQILSTTSFTECQSDASITVQKVNIQYNADKKTVTFDVAGTSNKVQNVSAALSVTAYGTDVYSKTFNPCETATYVQQLCPVPSGQFAASGTQTIPDSYADMIPSIAFTVPDIAAQAKLQLKTVDGGVDVACLESQVSNGKTLNVPAVSYVAAGLAGAAFVVTGASALGAAAAGGSTGGTGTMSPSFTEVFTVFQGFAMNGMMSVNYPPVYKSFSQNFAFSAGIIPWRSMQESIDTFRAKTGGNLTENSVAYLANRTQTSDAGNATTTAKRSLALFLRDTLAVNQNGTSTDNSTANATTSSLESTVSGIKGYVEDLSVPSANTFMTVLLIVACVIAAIAVGILFFKVILETWALFGSFPKGLTGFRKHYWGSMARLIVQLILVFYGIWVLYCIFQFTHGDSWAAKTLAGVSLALFTCVLAFFTFMIWKTARVLKAQEGDASGLYDNKDHWLKYSIFYDCYKKDFWWVFVPVIIYMFAKGCVLAAADGHGFAQTIAQLVIEVLMLGLLIWNRPFERKSGNIINIFIQVVRALSVVCILVFVEELGIAQTTQTVTGVVLVAVQSVLTGVLGILIVANALILCFKENPHRKRRKEAEKLNRDLDNLTPLDARNSLLMDPTLRPMTGKYEHDVKHPLVKENSSDSFMNEPANPYSGATPLRSYTPQTHRVAPSDASTEHLVSGAAPLGGVSASGSPAPRDRQPTLPNFSNEPQPYGGYRGVAY</sequence>
<keyword evidence="3 8" id="KW-0812">Transmembrane</keyword>
<feature type="transmembrane region" description="Helical" evidence="8">
    <location>
        <begin position="515"/>
        <end position="534"/>
    </location>
</feature>
<keyword evidence="6 8" id="KW-0472">Membrane</keyword>
<evidence type="ECO:0000256" key="7">
    <source>
        <dbReference type="SAM" id="MobiDB-lite"/>
    </source>
</evidence>
<dbReference type="Pfam" id="PF06011">
    <property type="entry name" value="TRP"/>
    <property type="match status" value="1"/>
</dbReference>
<feature type="transmembrane region" description="Helical" evidence="8">
    <location>
        <begin position="489"/>
        <end position="509"/>
    </location>
</feature>
<dbReference type="GO" id="GO:0016020">
    <property type="term" value="C:membrane"/>
    <property type="evidence" value="ECO:0007669"/>
    <property type="project" value="UniProtKB-SubCell"/>
</dbReference>
<evidence type="ECO:0000313" key="12">
    <source>
        <dbReference type="Proteomes" id="UP000824998"/>
    </source>
</evidence>
<comment type="similarity">
    <text evidence="2">Belongs to the transient receptor potential (TRP) ion channel family.</text>
</comment>
<feature type="domain" description="ML-like" evidence="10">
    <location>
        <begin position="28"/>
        <end position="169"/>
    </location>
</feature>
<evidence type="ECO:0000256" key="8">
    <source>
        <dbReference type="SAM" id="Phobius"/>
    </source>
</evidence>